<dbReference type="EMBL" id="LN890655">
    <property type="protein sequence ID" value="CUS04462.2"/>
    <property type="molecule type" value="Genomic_DNA"/>
</dbReference>
<dbReference type="Proteomes" id="UP000215027">
    <property type="component" value="Chromosome I"/>
</dbReference>
<dbReference type="PANTHER" id="PTHR10579">
    <property type="entry name" value="CALCIUM-ACTIVATED CHLORIDE CHANNEL REGULATOR"/>
    <property type="match status" value="1"/>
</dbReference>
<evidence type="ECO:0000313" key="4">
    <source>
        <dbReference type="Proteomes" id="UP000215027"/>
    </source>
</evidence>
<dbReference type="InterPro" id="IPR036465">
    <property type="entry name" value="vWFA_dom_sf"/>
</dbReference>
<accession>A0A160T3X7</accession>
<protein>
    <recommendedName>
        <fullName evidence="5">VWFA domain-containing protein</fullName>
    </recommendedName>
</protein>
<feature type="domain" description="VWFA" evidence="2">
    <location>
        <begin position="116"/>
        <end position="300"/>
    </location>
</feature>
<evidence type="ECO:0008006" key="5">
    <source>
        <dbReference type="Google" id="ProtNLM"/>
    </source>
</evidence>
<dbReference type="InterPro" id="IPR001623">
    <property type="entry name" value="DnaJ_domain"/>
</dbReference>
<dbReference type="InterPro" id="IPR002035">
    <property type="entry name" value="VWF_A"/>
</dbReference>
<dbReference type="PANTHER" id="PTHR10579:SF43">
    <property type="entry name" value="ZINC FINGER (C3HC4-TYPE RING FINGER) FAMILY PROTEIN"/>
    <property type="match status" value="1"/>
</dbReference>
<sequence length="492" mass="53217">MNQEPADLYTLLGVGRDATPSAIAAAFAAWNARAAAGEAIDEDAWQRLRYAYDVLSSPARREVYDSLVSEAVGASLTLDLTLSATRLPLADTPQLLYALLTIRPRREAQEGRRPLNVGLVIDRSTSMRGERLARVTEAVELLLDKLGRDDTLSLVSFSDRAEVVLPAAIVGAAARSANPETAAAWRDPRRRLRSITASGGTEIYQGLRAGLEQVTRAAGERHTSHLILLTDGHTYGDAADCLRLAADAAGRGIGITAFGLGADWNDAFLDALVAPSGGQSHYIEQPDDVLPHLEGRLEGLGAIYARNLSLRHSWPGQLRPRAGFKLAPFPQPLALDADPIPLGDLEGRSTVAVLLEFLIEPQPIAARLRLPLEVRYTAAGGAEETATRQAQLVAQRDAGDDSPPATALLDAARLLALYRMQEKAWEEVQSGMLDTAAARMRRLTTRYMETGDLRLAQQAQLEAQRMAQAGAMTPEGRKLLKYGTRSLMRPAE</sequence>
<proteinExistence type="predicted"/>
<dbReference type="Gene3D" id="3.40.50.410">
    <property type="entry name" value="von Willebrand factor, type A domain"/>
    <property type="match status" value="1"/>
</dbReference>
<dbReference type="SMART" id="SM00327">
    <property type="entry name" value="VWA"/>
    <property type="match status" value="1"/>
</dbReference>
<organism evidence="3 4">
    <name type="scientific">Candidatus Promineifilum breve</name>
    <dbReference type="NCBI Taxonomy" id="1806508"/>
    <lineage>
        <taxon>Bacteria</taxon>
        <taxon>Bacillati</taxon>
        <taxon>Chloroflexota</taxon>
        <taxon>Ardenticatenia</taxon>
        <taxon>Candidatus Promineifilales</taxon>
        <taxon>Candidatus Promineifilaceae</taxon>
        <taxon>Candidatus Promineifilum</taxon>
    </lineage>
</organism>
<dbReference type="PROSITE" id="PS50234">
    <property type="entry name" value="VWFA"/>
    <property type="match status" value="1"/>
</dbReference>
<dbReference type="SUPFAM" id="SSF46565">
    <property type="entry name" value="Chaperone J-domain"/>
    <property type="match status" value="1"/>
</dbReference>
<feature type="domain" description="J" evidence="1">
    <location>
        <begin position="7"/>
        <end position="68"/>
    </location>
</feature>
<dbReference type="InterPro" id="IPR051266">
    <property type="entry name" value="CLCR"/>
</dbReference>
<reference evidence="3" key="1">
    <citation type="submission" date="2016-01" db="EMBL/GenBank/DDBJ databases">
        <authorList>
            <person name="Mcilroy J.S."/>
            <person name="Karst M S."/>
            <person name="Albertsen M."/>
        </authorList>
    </citation>
    <scope>NUCLEOTIDE SEQUENCE</scope>
    <source>
        <strain evidence="3">Cfx-K</strain>
    </source>
</reference>
<evidence type="ECO:0000313" key="3">
    <source>
        <dbReference type="EMBL" id="CUS04462.2"/>
    </source>
</evidence>
<dbReference type="AlphaFoldDB" id="A0A160T3X7"/>
<gene>
    <name evidence="3" type="ORF">CFX0092_A2584</name>
</gene>
<evidence type="ECO:0000259" key="1">
    <source>
        <dbReference type="PROSITE" id="PS50076"/>
    </source>
</evidence>
<dbReference type="Gene3D" id="1.10.287.110">
    <property type="entry name" value="DnaJ domain"/>
    <property type="match status" value="1"/>
</dbReference>
<dbReference type="OrthoDB" id="140153at2"/>
<dbReference type="SUPFAM" id="SSF53300">
    <property type="entry name" value="vWA-like"/>
    <property type="match status" value="1"/>
</dbReference>
<dbReference type="RefSeq" id="WP_095043792.1">
    <property type="nucleotide sequence ID" value="NZ_LN890655.1"/>
</dbReference>
<dbReference type="PROSITE" id="PS50076">
    <property type="entry name" value="DNAJ_2"/>
    <property type="match status" value="1"/>
</dbReference>
<keyword evidence="4" id="KW-1185">Reference proteome</keyword>
<evidence type="ECO:0000259" key="2">
    <source>
        <dbReference type="PROSITE" id="PS50234"/>
    </source>
</evidence>
<dbReference type="InterPro" id="IPR036869">
    <property type="entry name" value="J_dom_sf"/>
</dbReference>
<name>A0A160T3X7_9CHLR</name>
<dbReference type="KEGG" id="pbf:CFX0092_A2584"/>
<dbReference type="Pfam" id="PF00092">
    <property type="entry name" value="VWA"/>
    <property type="match status" value="1"/>
</dbReference>